<dbReference type="Gene3D" id="3.30.980.10">
    <property type="entry name" value="Threonyl-trna Synthetase, Chain A, domain 2"/>
    <property type="match status" value="1"/>
</dbReference>
<gene>
    <name evidence="1" type="ORF">MTO99_08810</name>
</gene>
<dbReference type="SUPFAM" id="SSF55186">
    <property type="entry name" value="ThrRS/AlaRS common domain"/>
    <property type="match status" value="1"/>
</dbReference>
<name>A0ABY4C351_9MICO</name>
<dbReference type="RefSeq" id="WP_243558467.1">
    <property type="nucleotide sequence ID" value="NZ_CP094528.1"/>
</dbReference>
<keyword evidence="1" id="KW-0378">Hydrolase</keyword>
<organism evidence="1 2">
    <name type="scientific">Agromyces larvae</name>
    <dbReference type="NCBI Taxonomy" id="2929802"/>
    <lineage>
        <taxon>Bacteria</taxon>
        <taxon>Bacillati</taxon>
        <taxon>Actinomycetota</taxon>
        <taxon>Actinomycetes</taxon>
        <taxon>Micrococcales</taxon>
        <taxon>Microbacteriaceae</taxon>
        <taxon>Agromyces</taxon>
    </lineage>
</organism>
<accession>A0ABY4C351</accession>
<evidence type="ECO:0000313" key="2">
    <source>
        <dbReference type="Proteomes" id="UP000832097"/>
    </source>
</evidence>
<protein>
    <submittedName>
        <fullName evidence="1">Metal-dependent hydrolase</fullName>
    </submittedName>
</protein>
<dbReference type="Proteomes" id="UP000832097">
    <property type="component" value="Chromosome"/>
</dbReference>
<sequence>MTLPVADTIVIYPAGDLVARSRVVHVEATADGRLAVITAATSCHPVDASWPDQPADRAVLRVLDGGAGTASAIEVLDAVVGATDGDVLHLGADVPVRRGTEGWAFVVAHLVAADAPVAEGDEVEIEADAALRAELSAGHTACHLAALALNRAVAGNWSKEFRTDALGSPDFDQAAIQTSTIVPNGSIDRFRLNSSLRRKGFDIAGLPAQLDDVRAAMTAQLAEWVATGASVRVERGGDGLTDLREWVCELPGGTARIPCGGTHVASLAEFAAVDAELALLEDGGTALLELRTSATRRD</sequence>
<evidence type="ECO:0000313" key="1">
    <source>
        <dbReference type="EMBL" id="UOE45825.1"/>
    </source>
</evidence>
<dbReference type="InterPro" id="IPR018163">
    <property type="entry name" value="Thr/Ala-tRNA-synth_IIc_edit"/>
</dbReference>
<dbReference type="EMBL" id="CP094528">
    <property type="protein sequence ID" value="UOE45825.1"/>
    <property type="molecule type" value="Genomic_DNA"/>
</dbReference>
<reference evidence="1 2" key="1">
    <citation type="submission" date="2022-03" db="EMBL/GenBank/DDBJ databases">
        <title>Mucilaginibacter sp. isolated from the gut of Protaetia brevitarsis seulensis larvae.</title>
        <authorList>
            <person name="Won M."/>
            <person name="Kim S.-J."/>
            <person name="Kwon S.-W."/>
        </authorList>
    </citation>
    <scope>NUCLEOTIDE SEQUENCE [LARGE SCALE GENOMIC DNA]</scope>
    <source>
        <strain evidence="1 2">CFWR-12</strain>
    </source>
</reference>
<keyword evidence="2" id="KW-1185">Reference proteome</keyword>
<proteinExistence type="predicted"/>
<dbReference type="GO" id="GO:0016787">
    <property type="term" value="F:hydrolase activity"/>
    <property type="evidence" value="ECO:0007669"/>
    <property type="project" value="UniProtKB-KW"/>
</dbReference>